<sequence length="687" mass="77307">MNSQKKQSKPKSSKDSDNGQSNEIVRAAIYPGIGVARVGDAEEAFFIGPEVAEPLPQEPGFYRTSDQKLKRQAARFRIYGYNALGEVVRELTAKEADIRWRVHVANRKANWFHFIQAMDIPSAESLSVTRRNPKIKDQDRHELVIDPGSREISGVSQQGPAFRFDSGKFKGNEVYLGELQTDSEGRLLFLGGYGKSASPSGKPPFKAKDPDSFNNAADWYDDMSDGPVNADVEIEGRSIPVEGAWVVTTPPNYAPQLTSWRTMYDLMVDLYTENGWYGVPQQTCFTQDVLPLLKRFSNLQWVNKGFAAMYGKGCPMDFDNPAFIAKLAQVPLGSARPSSAKVKVIDPYGELRNQILNAFRPHLPKDNEPRLWPWLYGDDFGGDLFSDSPETMLALPSLQQLHLTRWAAGDFVNDWEADYEPPRRLEQVAVSEQPHMLDRAAMTFCLADAFHPGCELTWPMRHASMYQKPFRIRPNESGEALNAYGDTLTQRSALAPDGPLYAQIAGGLTRWMGLPWQGDTAFCRSGYDPDYDLYLPSFWPARVPNTVLTEEAYQVVMNTELPREVRIMAYNERASWNRFIDRPLETGKVPSVAQVMERMVAHFAEQGIIEARPGLDNDPDFPPVIYVENARYQQAASELATTLKSDASTPLAQRASELEHKLEQAGWASKQQWQHAVALRRRKPTKG</sequence>
<feature type="region of interest" description="Disordered" evidence="1">
    <location>
        <begin position="1"/>
        <end position="23"/>
    </location>
</feature>
<dbReference type="OrthoDB" id="336698at2"/>
<gene>
    <name evidence="4" type="ORF">FCL42_15870</name>
</gene>
<dbReference type="InterPro" id="IPR041173">
    <property type="entry name" value="LodA_C"/>
</dbReference>
<name>A0A4U1BPP3_9GAMM</name>
<dbReference type="CDD" id="cd14731">
    <property type="entry name" value="LodA_like_1"/>
    <property type="match status" value="1"/>
</dbReference>
<evidence type="ECO:0000259" key="2">
    <source>
        <dbReference type="Pfam" id="PF17990"/>
    </source>
</evidence>
<dbReference type="Proteomes" id="UP000305675">
    <property type="component" value="Unassembled WGS sequence"/>
</dbReference>
<reference evidence="4 5" key="1">
    <citation type="submission" date="2019-04" db="EMBL/GenBank/DDBJ databases">
        <authorList>
            <person name="Hwang J.C."/>
        </authorList>
    </citation>
    <scope>NUCLEOTIDE SEQUENCE [LARGE SCALE GENOMIC DNA]</scope>
    <source>
        <strain evidence="4 5">IMCC35002</strain>
    </source>
</reference>
<dbReference type="RefSeq" id="WP_136864408.1">
    <property type="nucleotide sequence ID" value="NZ_SWCJ01000014.1"/>
</dbReference>
<dbReference type="InterPro" id="IPR041168">
    <property type="entry name" value="LodA_N"/>
</dbReference>
<evidence type="ECO:0000313" key="5">
    <source>
        <dbReference type="Proteomes" id="UP000305675"/>
    </source>
</evidence>
<comment type="caution">
    <text evidence="4">The sequence shown here is derived from an EMBL/GenBank/DDBJ whole genome shotgun (WGS) entry which is preliminary data.</text>
</comment>
<evidence type="ECO:0000259" key="3">
    <source>
        <dbReference type="Pfam" id="PF18417"/>
    </source>
</evidence>
<dbReference type="Pfam" id="PF18417">
    <property type="entry name" value="LodA_C"/>
    <property type="match status" value="1"/>
</dbReference>
<keyword evidence="5" id="KW-1185">Reference proteome</keyword>
<feature type="domain" description="L-lysine epsilon oxidase C-terminal" evidence="3">
    <location>
        <begin position="386"/>
        <end position="539"/>
    </location>
</feature>
<feature type="compositionally biased region" description="Basic residues" evidence="1">
    <location>
        <begin position="1"/>
        <end position="11"/>
    </location>
</feature>
<dbReference type="InterPro" id="IPR033798">
    <property type="entry name" value="LodA-like"/>
</dbReference>
<feature type="domain" description="L-Lysine epsilon oxidase N-terminal" evidence="2">
    <location>
        <begin position="30"/>
        <end position="247"/>
    </location>
</feature>
<dbReference type="EMBL" id="SWCJ01000014">
    <property type="protein sequence ID" value="TKB52785.1"/>
    <property type="molecule type" value="Genomic_DNA"/>
</dbReference>
<protein>
    <recommendedName>
        <fullName evidence="6">L-lysine 6-oxidase</fullName>
    </recommendedName>
</protein>
<organism evidence="4 5">
    <name type="scientific">Ferrimonas aestuarii</name>
    <dbReference type="NCBI Taxonomy" id="2569539"/>
    <lineage>
        <taxon>Bacteria</taxon>
        <taxon>Pseudomonadati</taxon>
        <taxon>Pseudomonadota</taxon>
        <taxon>Gammaproteobacteria</taxon>
        <taxon>Alteromonadales</taxon>
        <taxon>Ferrimonadaceae</taxon>
        <taxon>Ferrimonas</taxon>
    </lineage>
</organism>
<evidence type="ECO:0000313" key="4">
    <source>
        <dbReference type="EMBL" id="TKB52785.1"/>
    </source>
</evidence>
<dbReference type="Pfam" id="PF17990">
    <property type="entry name" value="LodA_N"/>
    <property type="match status" value="1"/>
</dbReference>
<evidence type="ECO:0008006" key="6">
    <source>
        <dbReference type="Google" id="ProtNLM"/>
    </source>
</evidence>
<accession>A0A4U1BPP3</accession>
<dbReference type="AlphaFoldDB" id="A0A4U1BPP3"/>
<proteinExistence type="predicted"/>
<evidence type="ECO:0000256" key="1">
    <source>
        <dbReference type="SAM" id="MobiDB-lite"/>
    </source>
</evidence>